<dbReference type="PANTHER" id="PTHR33232:SF9">
    <property type="entry name" value="PROTEIN SIEVE ELEMENT OCCLUSION B"/>
    <property type="match status" value="1"/>
</dbReference>
<gene>
    <name evidence="2" type="ORF">OIU84_024889</name>
</gene>
<dbReference type="Proteomes" id="UP001162972">
    <property type="component" value="Chromosome 16"/>
</dbReference>
<reference evidence="2 3" key="1">
    <citation type="journal article" date="2023" name="Int. J. Mol. Sci.">
        <title>De Novo Assembly and Annotation of 11 Diverse Shrub Willow (Salix) Genomes Reveals Novel Gene Organization in Sex-Linked Regions.</title>
        <authorList>
            <person name="Hyden B."/>
            <person name="Feng K."/>
            <person name="Yates T.B."/>
            <person name="Jawdy S."/>
            <person name="Cereghino C."/>
            <person name="Smart L.B."/>
            <person name="Muchero W."/>
        </authorList>
    </citation>
    <scope>NUCLEOTIDE SEQUENCE [LARGE SCALE GENOMIC DNA]</scope>
    <source>
        <tissue evidence="2">Shoot tip</tissue>
    </source>
</reference>
<dbReference type="EMBL" id="JAPFFJ010000006">
    <property type="protein sequence ID" value="KAJ6424003.1"/>
    <property type="molecule type" value="Genomic_DNA"/>
</dbReference>
<dbReference type="InterPro" id="IPR027942">
    <property type="entry name" value="SEO_N"/>
</dbReference>
<evidence type="ECO:0000313" key="3">
    <source>
        <dbReference type="Proteomes" id="UP001162972"/>
    </source>
</evidence>
<evidence type="ECO:0000313" key="2">
    <source>
        <dbReference type="EMBL" id="KAJ6424003.1"/>
    </source>
</evidence>
<dbReference type="AlphaFoldDB" id="A0AAD6PD05"/>
<dbReference type="GO" id="GO:0010088">
    <property type="term" value="P:phloem development"/>
    <property type="evidence" value="ECO:0007669"/>
    <property type="project" value="InterPro"/>
</dbReference>
<dbReference type="InterPro" id="IPR039299">
    <property type="entry name" value="SEOA"/>
</dbReference>
<comment type="caution">
    <text evidence="2">The sequence shown here is derived from an EMBL/GenBank/DDBJ whole genome shotgun (WGS) entry which is preliminary data.</text>
</comment>
<proteinExistence type="predicted"/>
<name>A0AAD6PD05_9ROSI</name>
<keyword evidence="3" id="KW-1185">Reference proteome</keyword>
<protein>
    <recommendedName>
        <fullName evidence="1">Sieve element occlusion N-terminal domain-containing protein</fullName>
    </recommendedName>
</protein>
<dbReference type="Pfam" id="PF14576">
    <property type="entry name" value="SEO_N"/>
    <property type="match status" value="1"/>
</dbReference>
<feature type="domain" description="Sieve element occlusion N-terminal" evidence="1">
    <location>
        <begin position="32"/>
        <end position="306"/>
    </location>
</feature>
<dbReference type="PANTHER" id="PTHR33232">
    <property type="entry name" value="PROTEIN SIEVE ELEMENT OCCLUSION B-LIKE"/>
    <property type="match status" value="1"/>
</dbReference>
<sequence length="313" mass="34974">MASGLPLRHPAQGFNASQQLIKSDRGNMLAMSHDNVMMKQIVGTHAPNGIEVDVKPLLHLVKEILTRATTQINISQTTSQAQAELEETTYPDSFFKMLNALAYTIEKISKEIDYRVLNGTDVHATTISLFNMLAIYSWDAKLVLTLTSFASFYGVPWMISQISSTNKLAESMACLKQLPDPKDSSAPMNLLFDGINNLIIIMMDVTWCVVEFRDLPTSYISQEVPALSTAMAHIPTAVYWTLRSVVVCAAQIRSINQIGDKFSISTTSEWELSTLAHKLSNILEHLRKQLDVCNEYIDEKRNVENISNAEESI</sequence>
<evidence type="ECO:0000259" key="1">
    <source>
        <dbReference type="Pfam" id="PF14576"/>
    </source>
</evidence>
<organism evidence="2 3">
    <name type="scientific">Salix udensis</name>
    <dbReference type="NCBI Taxonomy" id="889485"/>
    <lineage>
        <taxon>Eukaryota</taxon>
        <taxon>Viridiplantae</taxon>
        <taxon>Streptophyta</taxon>
        <taxon>Embryophyta</taxon>
        <taxon>Tracheophyta</taxon>
        <taxon>Spermatophyta</taxon>
        <taxon>Magnoliopsida</taxon>
        <taxon>eudicotyledons</taxon>
        <taxon>Gunneridae</taxon>
        <taxon>Pentapetalae</taxon>
        <taxon>rosids</taxon>
        <taxon>fabids</taxon>
        <taxon>Malpighiales</taxon>
        <taxon>Salicaceae</taxon>
        <taxon>Saliceae</taxon>
        <taxon>Salix</taxon>
    </lineage>
</organism>
<accession>A0AAD6PD05</accession>